<dbReference type="Proteomes" id="UP000322000">
    <property type="component" value="Chromosome 16"/>
</dbReference>
<dbReference type="RefSeq" id="XP_026738929.1">
    <property type="nucleotide sequence ID" value="XM_026883128.1"/>
</dbReference>
<dbReference type="Gene3D" id="3.10.490.10">
    <property type="entry name" value="Gamma-glutamyl cyclotransferase-like"/>
    <property type="match status" value="1"/>
</dbReference>
<feature type="binding site" evidence="3">
    <location>
        <position position="141"/>
    </location>
    <ligand>
        <name>substrate</name>
    </ligand>
</feature>
<gene>
    <name evidence="5" type="primary">LOC113501842</name>
</gene>
<protein>
    <recommendedName>
        <fullName evidence="1">gamma-glutamylcyclotransferase</fullName>
        <ecNumber evidence="1">4.3.2.9</ecNumber>
    </recommendedName>
</protein>
<dbReference type="KEGG" id="tnl:113501842"/>
<evidence type="ECO:0000256" key="2">
    <source>
        <dbReference type="ARBA" id="ARBA00023239"/>
    </source>
</evidence>
<keyword evidence="2" id="KW-0456">Lyase</keyword>
<dbReference type="GO" id="GO:0003839">
    <property type="term" value="F:gamma-glutamylcyclotransferase activity"/>
    <property type="evidence" value="ECO:0007669"/>
    <property type="project" value="UniProtKB-EC"/>
</dbReference>
<dbReference type="PANTHER" id="PTHR12935:SF0">
    <property type="entry name" value="GAMMA-GLUTAMYLCYCLOTRANSFERASE"/>
    <property type="match status" value="1"/>
</dbReference>
<reference evidence="5" key="1">
    <citation type="submission" date="2025-08" db="UniProtKB">
        <authorList>
            <consortium name="RefSeq"/>
        </authorList>
    </citation>
    <scope>IDENTIFICATION</scope>
</reference>
<dbReference type="EC" id="4.3.2.9" evidence="1"/>
<accession>A0A7E5WE37</accession>
<organism evidence="4 5">
    <name type="scientific">Trichoplusia ni</name>
    <name type="common">Cabbage looper</name>
    <dbReference type="NCBI Taxonomy" id="7111"/>
    <lineage>
        <taxon>Eukaryota</taxon>
        <taxon>Metazoa</taxon>
        <taxon>Ecdysozoa</taxon>
        <taxon>Arthropoda</taxon>
        <taxon>Hexapoda</taxon>
        <taxon>Insecta</taxon>
        <taxon>Pterygota</taxon>
        <taxon>Neoptera</taxon>
        <taxon>Endopterygota</taxon>
        <taxon>Lepidoptera</taxon>
        <taxon>Glossata</taxon>
        <taxon>Ditrysia</taxon>
        <taxon>Noctuoidea</taxon>
        <taxon>Noctuidae</taxon>
        <taxon>Plusiinae</taxon>
        <taxon>Trichoplusia</taxon>
    </lineage>
</organism>
<dbReference type="CDD" id="cd06661">
    <property type="entry name" value="GGCT_like"/>
    <property type="match status" value="1"/>
</dbReference>
<keyword evidence="4" id="KW-1185">Reference proteome</keyword>
<proteinExistence type="predicted"/>
<name>A0A7E5WE37_TRINI</name>
<dbReference type="InParanoid" id="A0A7E5WE37"/>
<dbReference type="InterPro" id="IPR013024">
    <property type="entry name" value="GGCT-like"/>
</dbReference>
<dbReference type="InterPro" id="IPR017939">
    <property type="entry name" value="G-Glutamylcylcotransferase"/>
</dbReference>
<dbReference type="OrthoDB" id="2924818at2759"/>
<evidence type="ECO:0000313" key="5">
    <source>
        <dbReference type="RefSeq" id="XP_026738929.1"/>
    </source>
</evidence>
<dbReference type="PANTHER" id="PTHR12935">
    <property type="entry name" value="GAMMA-GLUTAMYLCYCLOTRANSFERASE"/>
    <property type="match status" value="1"/>
</dbReference>
<dbReference type="AlphaFoldDB" id="A0A7E5WE37"/>
<evidence type="ECO:0000256" key="1">
    <source>
        <dbReference type="ARBA" id="ARBA00012346"/>
    </source>
</evidence>
<sequence length="230" mass="26869">MMENEVFHADKFLYFSYSANMLTFRVKMFNPAAEFVSIGRVDNYRLDFFKYNSFWGGPSPTLVPTANAQTWGVIWRLHRGDLISLDDHKGVDNKMYFVKYVDVLTPYCGTLRCRAYIQREFPLPRGNREAIPVERRPSWAYKQIMLMGALEHGLPKHYIRFLRHLRDNGEEGGIRTLCLLMRYAKNMPCECRVPGKILRKPLTLTLRKIKEEPPPIVVPKPVKKPKGIKF</sequence>
<dbReference type="SUPFAM" id="SSF110857">
    <property type="entry name" value="Gamma-glutamyl cyclotransferase-like"/>
    <property type="match status" value="1"/>
</dbReference>
<evidence type="ECO:0000256" key="3">
    <source>
        <dbReference type="PIRSR" id="PIRSR617939-2"/>
    </source>
</evidence>
<dbReference type="GeneID" id="113501842"/>
<dbReference type="Pfam" id="PF13772">
    <property type="entry name" value="AIG2_2"/>
    <property type="match status" value="1"/>
</dbReference>
<evidence type="ECO:0000313" key="4">
    <source>
        <dbReference type="Proteomes" id="UP000322000"/>
    </source>
</evidence>
<dbReference type="InterPro" id="IPR036568">
    <property type="entry name" value="GGCT-like_sf"/>
</dbReference>